<gene>
    <name evidence="1" type="ORF">NCTC10571_02372</name>
</gene>
<dbReference type="RefSeq" id="WP_115152240.1">
    <property type="nucleotide sequence ID" value="NZ_UGPP01000001.1"/>
</dbReference>
<accession>A0A378NV10</accession>
<protein>
    <submittedName>
        <fullName evidence="1">CRISPR-associated RAMP protein, Csx10 family</fullName>
    </submittedName>
</protein>
<evidence type="ECO:0000313" key="1">
    <source>
        <dbReference type="EMBL" id="STY72181.1"/>
    </source>
</evidence>
<proteinExistence type="predicted"/>
<sequence>MKQIEYLIKTLSPIVLAEKNNDSTLYNTKKYIAGSIFRGMLAGKFIKDKNLGDKAHQNQEFYDIFLANKVRFLPAYPIGKNIIDNLEPYILPLSLMKNKKGTIIKDISDGEKIETGFKKMTGFALKKGNDIYKVNIDIQIEFHMSRNGEKSRILGSDKEGKVFNYEYIEPHQYFKGYVIVDDDIADNVYTYLQKTAKDNIYIGRSRSVQYGKCSLDILAMKSIFIDKLNKDKKFYLYAYTPYIPTEQWNRVDNLAENLCEKINKKLSRDDIKIQKGDLIYATTEEYSGYVGVWHLRRERKMALSAGSMIEFRADNIDDNLIEKLNEILYTGLGDRKEEGFGQFRLMQPMQGLSFKELDENIKVNTQICDEVKKQAKQIIKQRIFEEIKKQAVNDLENKAKFISKSKTTLNRIEDLVNSNKTKQQIQKEIQDFNKSAKDNLENMFLNKDNFLEVLTEDKNVKLPYSNIEWKNSLIVNKEDLKILQDMEKDLGKDIFVINKDDEYKQYFLWFVRHAKKIISKKNKEV</sequence>
<dbReference type="Proteomes" id="UP000255234">
    <property type="component" value="Unassembled WGS sequence"/>
</dbReference>
<dbReference type="EMBL" id="UGPP01000001">
    <property type="protein sequence ID" value="STY72181.1"/>
    <property type="molecule type" value="Genomic_DNA"/>
</dbReference>
<reference evidence="1 2" key="1">
    <citation type="submission" date="2018-06" db="EMBL/GenBank/DDBJ databases">
        <authorList>
            <consortium name="Pathogen Informatics"/>
            <person name="Doyle S."/>
        </authorList>
    </citation>
    <scope>NUCLEOTIDE SEQUENCE [LARGE SCALE GENOMIC DNA]</scope>
    <source>
        <strain evidence="1 2">NCTC10571</strain>
    </source>
</reference>
<name>A0A378NV10_9FIRM</name>
<dbReference type="AlphaFoldDB" id="A0A378NV10"/>
<evidence type="ECO:0000313" key="2">
    <source>
        <dbReference type="Proteomes" id="UP000255234"/>
    </source>
</evidence>
<organism evidence="1 2">
    <name type="scientific">Megamonas hypermegale</name>
    <dbReference type="NCBI Taxonomy" id="158847"/>
    <lineage>
        <taxon>Bacteria</taxon>
        <taxon>Bacillati</taxon>
        <taxon>Bacillota</taxon>
        <taxon>Negativicutes</taxon>
        <taxon>Selenomonadales</taxon>
        <taxon>Selenomonadaceae</taxon>
        <taxon>Megamonas</taxon>
    </lineage>
</organism>